<sequence length="66" mass="7718">MKNWIKDNFLASWTPFEKGLFLTDVLLLGILIGWLTSPLKGGLRFFSNNSWEIGEKDKEEQEQEEE</sequence>
<keyword evidence="1" id="KW-0472">Membrane</keyword>
<reference evidence="2" key="2">
    <citation type="journal article" date="2021" name="PeerJ">
        <title>Extensive microbial diversity within the chicken gut microbiome revealed by metagenomics and culture.</title>
        <authorList>
            <person name="Gilroy R."/>
            <person name="Ravi A."/>
            <person name="Getino M."/>
            <person name="Pursley I."/>
            <person name="Horton D.L."/>
            <person name="Alikhan N.F."/>
            <person name="Baker D."/>
            <person name="Gharbi K."/>
            <person name="Hall N."/>
            <person name="Watson M."/>
            <person name="Adriaenssens E.M."/>
            <person name="Foster-Nyarko E."/>
            <person name="Jarju S."/>
            <person name="Secka A."/>
            <person name="Antonio M."/>
            <person name="Oren A."/>
            <person name="Chaudhuri R.R."/>
            <person name="La Ragione R."/>
            <person name="Hildebrand F."/>
            <person name="Pallen M.J."/>
        </authorList>
    </citation>
    <scope>NUCLEOTIDE SEQUENCE</scope>
    <source>
        <strain evidence="2">ChiSjej4B22-8148</strain>
    </source>
</reference>
<dbReference type="Proteomes" id="UP000886757">
    <property type="component" value="Unassembled WGS sequence"/>
</dbReference>
<evidence type="ECO:0000313" key="3">
    <source>
        <dbReference type="Proteomes" id="UP000886757"/>
    </source>
</evidence>
<name>A0A9D1AET8_9FIRM</name>
<evidence type="ECO:0000313" key="2">
    <source>
        <dbReference type="EMBL" id="HIR14948.1"/>
    </source>
</evidence>
<dbReference type="EMBL" id="DVGK01000160">
    <property type="protein sequence ID" value="HIR14948.1"/>
    <property type="molecule type" value="Genomic_DNA"/>
</dbReference>
<feature type="transmembrane region" description="Helical" evidence="1">
    <location>
        <begin position="20"/>
        <end position="37"/>
    </location>
</feature>
<evidence type="ECO:0000256" key="1">
    <source>
        <dbReference type="SAM" id="Phobius"/>
    </source>
</evidence>
<reference evidence="2" key="1">
    <citation type="submission" date="2020-10" db="EMBL/GenBank/DDBJ databases">
        <authorList>
            <person name="Gilroy R."/>
        </authorList>
    </citation>
    <scope>NUCLEOTIDE SEQUENCE</scope>
    <source>
        <strain evidence="2">ChiSjej4B22-8148</strain>
    </source>
</reference>
<keyword evidence="1" id="KW-0812">Transmembrane</keyword>
<keyword evidence="1" id="KW-1133">Transmembrane helix</keyword>
<proteinExistence type="predicted"/>
<dbReference type="AlphaFoldDB" id="A0A9D1AET8"/>
<comment type="caution">
    <text evidence="2">The sequence shown here is derived from an EMBL/GenBank/DDBJ whole genome shotgun (WGS) entry which is preliminary data.</text>
</comment>
<gene>
    <name evidence="2" type="ORF">IAB31_13620</name>
</gene>
<organism evidence="2 3">
    <name type="scientific">Candidatus Choladousia intestinavium</name>
    <dbReference type="NCBI Taxonomy" id="2840727"/>
    <lineage>
        <taxon>Bacteria</taxon>
        <taxon>Bacillati</taxon>
        <taxon>Bacillota</taxon>
        <taxon>Clostridia</taxon>
        <taxon>Lachnospirales</taxon>
        <taxon>Lachnospiraceae</taxon>
        <taxon>Lachnospiraceae incertae sedis</taxon>
        <taxon>Candidatus Choladousia</taxon>
    </lineage>
</organism>
<protein>
    <submittedName>
        <fullName evidence="2">Uncharacterized protein</fullName>
    </submittedName>
</protein>
<accession>A0A9D1AET8</accession>